<dbReference type="RefSeq" id="WP_187434497.1">
    <property type="nucleotide sequence ID" value="NZ_VNHS01000014.1"/>
</dbReference>
<proteinExistence type="predicted"/>
<protein>
    <submittedName>
        <fullName evidence="1">Uncharacterized protein</fullName>
    </submittedName>
</protein>
<evidence type="ECO:0000313" key="2">
    <source>
        <dbReference type="Proteomes" id="UP000323257"/>
    </source>
</evidence>
<evidence type="ECO:0000313" key="1">
    <source>
        <dbReference type="EMBL" id="TYP69580.1"/>
    </source>
</evidence>
<name>A0A5S5BTV6_9BACL</name>
<accession>A0A5S5BTV6</accession>
<gene>
    <name evidence="1" type="ORF">BCM02_11496</name>
</gene>
<sequence length="56" mass="6396">MDASMSANDVISQIRQLKTSGQNLNKKKMKTSHPELMQNALFYFPSWEHALTNADQ</sequence>
<keyword evidence="2" id="KW-1185">Reference proteome</keyword>
<dbReference type="Proteomes" id="UP000323257">
    <property type="component" value="Unassembled WGS sequence"/>
</dbReference>
<reference evidence="1 2" key="1">
    <citation type="submission" date="2019-07" db="EMBL/GenBank/DDBJ databases">
        <title>Genomic Encyclopedia of Type Strains, Phase III (KMG-III): the genomes of soil and plant-associated and newly described type strains.</title>
        <authorList>
            <person name="Whitman W."/>
        </authorList>
    </citation>
    <scope>NUCLEOTIDE SEQUENCE [LARGE SCALE GENOMIC DNA]</scope>
    <source>
        <strain evidence="1 2">BL24</strain>
    </source>
</reference>
<dbReference type="EMBL" id="VNHS01000014">
    <property type="protein sequence ID" value="TYP69580.1"/>
    <property type="molecule type" value="Genomic_DNA"/>
</dbReference>
<comment type="caution">
    <text evidence="1">The sequence shown here is derived from an EMBL/GenBank/DDBJ whole genome shotgun (WGS) entry which is preliminary data.</text>
</comment>
<organism evidence="1 2">
    <name type="scientific">Paenibacillus methanolicus</name>
    <dbReference type="NCBI Taxonomy" id="582686"/>
    <lineage>
        <taxon>Bacteria</taxon>
        <taxon>Bacillati</taxon>
        <taxon>Bacillota</taxon>
        <taxon>Bacilli</taxon>
        <taxon>Bacillales</taxon>
        <taxon>Paenibacillaceae</taxon>
        <taxon>Paenibacillus</taxon>
    </lineage>
</organism>
<dbReference type="AlphaFoldDB" id="A0A5S5BTV6"/>